<dbReference type="PROSITE" id="PS50830">
    <property type="entry name" value="TNASE_3"/>
    <property type="match status" value="1"/>
</dbReference>
<dbReference type="PANTHER" id="PTHR12302">
    <property type="entry name" value="EBNA2 BINDING PROTEIN P100"/>
    <property type="match status" value="1"/>
</dbReference>
<dbReference type="SUPFAM" id="SSF50199">
    <property type="entry name" value="Staphylococcal nuclease"/>
    <property type="match status" value="1"/>
</dbReference>
<dbReference type="SMART" id="SM00318">
    <property type="entry name" value="SNc"/>
    <property type="match status" value="1"/>
</dbReference>
<protein>
    <submittedName>
        <fullName evidence="5">Micrococcal nuclease</fullName>
    </submittedName>
</protein>
<evidence type="ECO:0000256" key="1">
    <source>
        <dbReference type="ARBA" id="ARBA00022722"/>
    </source>
</evidence>
<dbReference type="InterPro" id="IPR035437">
    <property type="entry name" value="SNase_OB-fold_sf"/>
</dbReference>
<reference evidence="5 6" key="1">
    <citation type="submission" date="2019-03" db="EMBL/GenBank/DDBJ databases">
        <title>Genomic analyses of the natural microbiome of Caenorhabditis elegans.</title>
        <authorList>
            <person name="Samuel B."/>
        </authorList>
    </citation>
    <scope>NUCLEOTIDE SEQUENCE [LARGE SCALE GENOMIC DNA]</scope>
    <source>
        <strain evidence="5 6">JUb18</strain>
    </source>
</reference>
<keyword evidence="3" id="KW-0378">Hydrolase</keyword>
<dbReference type="InterPro" id="IPR016071">
    <property type="entry name" value="Staphylococal_nuclease_OB-fold"/>
</dbReference>
<feature type="domain" description="TNase-like" evidence="4">
    <location>
        <begin position="53"/>
        <end position="184"/>
    </location>
</feature>
<sequence length="184" mass="19666">MRIRKQVRRVIYGGVTVAIAAAVAWAYTHIPGQVTNALDTLPSITAESPQFRAAEPVTLERVVDGDTIVISYEVKPKRVRIIGIDTPELGRGAKADECYAQEGTQALTALLAAGSIELVSDPSQGDTDKYGRLLRHVTVDGRSVAVEMLVAGMGHEYTYSAPYAGTADHWAAETAAREAGAGLW</sequence>
<proteinExistence type="predicted"/>
<dbReference type="GO" id="GO:0016787">
    <property type="term" value="F:hydrolase activity"/>
    <property type="evidence" value="ECO:0007669"/>
    <property type="project" value="UniProtKB-KW"/>
</dbReference>
<dbReference type="GO" id="GO:0003676">
    <property type="term" value="F:nucleic acid binding"/>
    <property type="evidence" value="ECO:0007669"/>
    <property type="project" value="InterPro"/>
</dbReference>
<evidence type="ECO:0000256" key="3">
    <source>
        <dbReference type="ARBA" id="ARBA00022801"/>
    </source>
</evidence>
<evidence type="ECO:0000259" key="4">
    <source>
        <dbReference type="PROSITE" id="PS50830"/>
    </source>
</evidence>
<organism evidence="5 6">
    <name type="scientific">Leucobacter luti</name>
    <dbReference type="NCBI Taxonomy" id="340320"/>
    <lineage>
        <taxon>Bacteria</taxon>
        <taxon>Bacillati</taxon>
        <taxon>Actinomycetota</taxon>
        <taxon>Actinomycetes</taxon>
        <taxon>Micrococcales</taxon>
        <taxon>Microbacteriaceae</taxon>
        <taxon>Leucobacter</taxon>
    </lineage>
</organism>
<dbReference type="GO" id="GO:0004519">
    <property type="term" value="F:endonuclease activity"/>
    <property type="evidence" value="ECO:0007669"/>
    <property type="project" value="UniProtKB-KW"/>
</dbReference>
<evidence type="ECO:0000313" key="6">
    <source>
        <dbReference type="Proteomes" id="UP000295601"/>
    </source>
</evidence>
<keyword evidence="2" id="KW-0255">Endonuclease</keyword>
<keyword evidence="6" id="KW-1185">Reference proteome</keyword>
<name>A0A4R6S7I8_9MICO</name>
<dbReference type="AlphaFoldDB" id="A0A4R6S7I8"/>
<evidence type="ECO:0000256" key="2">
    <source>
        <dbReference type="ARBA" id="ARBA00022759"/>
    </source>
</evidence>
<dbReference type="PROSITE" id="PS01123">
    <property type="entry name" value="TNASE_1"/>
    <property type="match status" value="1"/>
</dbReference>
<dbReference type="OrthoDB" id="5241375at2"/>
<comment type="caution">
    <text evidence="5">The sequence shown here is derived from an EMBL/GenBank/DDBJ whole genome shotgun (WGS) entry which is preliminary data.</text>
</comment>
<dbReference type="RefSeq" id="WP_133615367.1">
    <property type="nucleotide sequence ID" value="NZ_SNYA01000001.1"/>
</dbReference>
<accession>A0A4R6S7I8</accession>
<dbReference type="EMBL" id="SNYA01000001">
    <property type="protein sequence ID" value="TDP95363.1"/>
    <property type="molecule type" value="Genomic_DNA"/>
</dbReference>
<evidence type="ECO:0000313" key="5">
    <source>
        <dbReference type="EMBL" id="TDP95363.1"/>
    </source>
</evidence>
<dbReference type="Proteomes" id="UP000295601">
    <property type="component" value="Unassembled WGS sequence"/>
</dbReference>
<dbReference type="Pfam" id="PF00565">
    <property type="entry name" value="SNase"/>
    <property type="match status" value="1"/>
</dbReference>
<keyword evidence="1" id="KW-0540">Nuclease</keyword>
<gene>
    <name evidence="5" type="ORF">EDF62_0044</name>
</gene>
<dbReference type="Gene3D" id="2.40.50.90">
    <property type="match status" value="1"/>
</dbReference>
<dbReference type="InterPro" id="IPR002071">
    <property type="entry name" value="Thermonucl_AS"/>
</dbReference>
<dbReference type="PANTHER" id="PTHR12302:SF3">
    <property type="entry name" value="SERINE_THREONINE-PROTEIN KINASE 31"/>
    <property type="match status" value="1"/>
</dbReference>